<evidence type="ECO:0000313" key="2">
    <source>
        <dbReference type="Proteomes" id="UP000717752"/>
    </source>
</evidence>
<reference evidence="1 2" key="1">
    <citation type="journal article" date="2021" name="MBio">
        <title>Poor Competitiveness of Bradyrhizobium in Pigeon Pea Root Colonization in Indian Soils.</title>
        <authorList>
            <person name="Chalasani D."/>
            <person name="Basu A."/>
            <person name="Pullabhotla S.V.S.R.N."/>
            <person name="Jorrin B."/>
            <person name="Neal A.L."/>
            <person name="Poole P.S."/>
            <person name="Podile A.R."/>
            <person name="Tkacz A."/>
        </authorList>
    </citation>
    <scope>NUCLEOTIDE SEQUENCE [LARGE SCALE GENOMIC DNA]</scope>
    <source>
        <strain evidence="1 2">HU56</strain>
    </source>
</reference>
<dbReference type="EMBL" id="JAEUAK010000002">
    <property type="protein sequence ID" value="MBW9051814.1"/>
    <property type="molecule type" value="Genomic_DNA"/>
</dbReference>
<keyword evidence="2" id="KW-1185">Reference proteome</keyword>
<gene>
    <name evidence="1" type="ORF">JNB85_05220</name>
</gene>
<evidence type="ECO:0000313" key="1">
    <source>
        <dbReference type="EMBL" id="MBW9051814.1"/>
    </source>
</evidence>
<proteinExistence type="predicted"/>
<sequence length="65" mass="7069">MWLEAHFGLCYNFIDQPVLGRKRLALPAFVDIKNAAGQISEMNNFAFQAMTMGMTTTLCGGGVGL</sequence>
<protein>
    <submittedName>
        <fullName evidence="1">Uncharacterized protein</fullName>
    </submittedName>
</protein>
<accession>A0ABS7GPJ1</accession>
<name>A0ABS7GPJ1_9HYPH</name>
<organism evidence="1 2">
    <name type="scientific">Rhizobium mesosinicum</name>
    <dbReference type="NCBI Taxonomy" id="335017"/>
    <lineage>
        <taxon>Bacteria</taxon>
        <taxon>Pseudomonadati</taxon>
        <taxon>Pseudomonadota</taxon>
        <taxon>Alphaproteobacteria</taxon>
        <taxon>Hyphomicrobiales</taxon>
        <taxon>Rhizobiaceae</taxon>
        <taxon>Rhizobium/Agrobacterium group</taxon>
        <taxon>Rhizobium</taxon>
    </lineage>
</organism>
<dbReference type="RefSeq" id="WP_220333319.1">
    <property type="nucleotide sequence ID" value="NZ_JAEUAK010000002.1"/>
</dbReference>
<comment type="caution">
    <text evidence="1">The sequence shown here is derived from an EMBL/GenBank/DDBJ whole genome shotgun (WGS) entry which is preliminary data.</text>
</comment>
<dbReference type="Proteomes" id="UP000717752">
    <property type="component" value="Unassembled WGS sequence"/>
</dbReference>